<evidence type="ECO:0000313" key="2">
    <source>
        <dbReference type="EMBL" id="PZX94862.1"/>
    </source>
</evidence>
<name>A0A2W7VRU9_9FLAO</name>
<feature type="chain" id="PRO_5015938304" description="DUF2141 domain-containing protein" evidence="1">
    <location>
        <begin position="19"/>
        <end position="139"/>
    </location>
</feature>
<accession>A0A2W7VRU9</accession>
<feature type="signal peptide" evidence="1">
    <location>
        <begin position="1"/>
        <end position="18"/>
    </location>
</feature>
<keyword evidence="1" id="KW-0732">Signal</keyword>
<evidence type="ECO:0000256" key="1">
    <source>
        <dbReference type="SAM" id="SignalP"/>
    </source>
</evidence>
<organism evidence="2 3">
    <name type="scientific">Flavobacterium aquariorum</name>
    <dbReference type="NCBI Taxonomy" id="2217670"/>
    <lineage>
        <taxon>Bacteria</taxon>
        <taxon>Pseudomonadati</taxon>
        <taxon>Bacteroidota</taxon>
        <taxon>Flavobacteriia</taxon>
        <taxon>Flavobacteriales</taxon>
        <taxon>Flavobacteriaceae</taxon>
        <taxon>Flavobacterium</taxon>
    </lineage>
</organism>
<dbReference type="AlphaFoldDB" id="A0A2W7VRU9"/>
<proteinExistence type="predicted"/>
<gene>
    <name evidence="2" type="ORF">DOS84_04720</name>
</gene>
<dbReference type="EMBL" id="QKXH01000002">
    <property type="protein sequence ID" value="PZX94862.1"/>
    <property type="molecule type" value="Genomic_DNA"/>
</dbReference>
<reference evidence="2 3" key="1">
    <citation type="submission" date="2018-06" db="EMBL/GenBank/DDBJ databases">
        <title>Flavobacterium sp IMCC34762, genome.</title>
        <authorList>
            <person name="Joung Y."/>
            <person name="Cho J."/>
            <person name="Song J."/>
        </authorList>
    </citation>
    <scope>NUCLEOTIDE SEQUENCE [LARGE SCALE GENOMIC DNA]</scope>
    <source>
        <strain evidence="2 3">IMCC34762</strain>
    </source>
</reference>
<evidence type="ECO:0008006" key="4">
    <source>
        <dbReference type="Google" id="ProtNLM"/>
    </source>
</evidence>
<dbReference type="Proteomes" id="UP000249177">
    <property type="component" value="Unassembled WGS sequence"/>
</dbReference>
<dbReference type="InterPro" id="IPR018673">
    <property type="entry name" value="DUF2141"/>
</dbReference>
<dbReference type="OrthoDB" id="9788332at2"/>
<sequence length="139" mass="15315">MLKHFIPILVFISTLGFAQNADLAVFVSGIKNNTGSLTAELYNAKDKFLKTSYKTISSAIKSNSATVTFTEIPKGEYTVLVYHDENKNGKLDKNFIGMPKESVACSNNAKGFMGPPKYEDAKFTITADTKINIKMNPIH</sequence>
<evidence type="ECO:0000313" key="3">
    <source>
        <dbReference type="Proteomes" id="UP000249177"/>
    </source>
</evidence>
<protein>
    <recommendedName>
        <fullName evidence="4">DUF2141 domain-containing protein</fullName>
    </recommendedName>
</protein>
<comment type="caution">
    <text evidence="2">The sequence shown here is derived from an EMBL/GenBank/DDBJ whole genome shotgun (WGS) entry which is preliminary data.</text>
</comment>
<dbReference type="RefSeq" id="WP_111408958.1">
    <property type="nucleotide sequence ID" value="NZ_QKXH01000002.1"/>
</dbReference>
<keyword evidence="3" id="KW-1185">Reference proteome</keyword>
<dbReference type="Pfam" id="PF09912">
    <property type="entry name" value="DUF2141"/>
    <property type="match status" value="1"/>
</dbReference>